<dbReference type="Pfam" id="PF11155">
    <property type="entry name" value="DUF2935"/>
    <property type="match status" value="2"/>
</dbReference>
<protein>
    <recommendedName>
        <fullName evidence="3">DUF2935 domain-containing protein</fullName>
    </recommendedName>
</protein>
<dbReference type="RefSeq" id="WP_102992327.1">
    <property type="nucleotide sequence ID" value="NZ_FXTU01000003.1"/>
</dbReference>
<dbReference type="InterPro" id="IPR021328">
    <property type="entry name" value="CotB-like"/>
</dbReference>
<organism evidence="1 2">
    <name type="scientific">Laceyella tengchongensis</name>
    <dbReference type="NCBI Taxonomy" id="574699"/>
    <lineage>
        <taxon>Bacteria</taxon>
        <taxon>Bacillati</taxon>
        <taxon>Bacillota</taxon>
        <taxon>Bacilli</taxon>
        <taxon>Bacillales</taxon>
        <taxon>Thermoactinomycetaceae</taxon>
        <taxon>Laceyella</taxon>
    </lineage>
</organism>
<evidence type="ECO:0000313" key="1">
    <source>
        <dbReference type="EMBL" id="SMP19932.1"/>
    </source>
</evidence>
<dbReference type="Gene3D" id="1.20.1260.120">
    <property type="entry name" value="Protein of unknown function DUF2935"/>
    <property type="match status" value="1"/>
</dbReference>
<comment type="caution">
    <text evidence="1">The sequence shown here is derived from an EMBL/GenBank/DDBJ whole genome shotgun (WGS) entry which is preliminary data.</text>
</comment>
<proteinExistence type="predicted"/>
<accession>A0AA46AFI8</accession>
<reference evidence="1" key="1">
    <citation type="submission" date="2017-05" db="EMBL/GenBank/DDBJ databases">
        <authorList>
            <person name="Varghese N."/>
            <person name="Submissions S."/>
        </authorList>
    </citation>
    <scope>NUCLEOTIDE SEQUENCE</scope>
    <source>
        <strain evidence="1">DSM 45262</strain>
    </source>
</reference>
<sequence>MSLTVWQEHRFWLQILYEHALFVYENLSPGETEAVTQACAFMHEFCELLSELSGMDPHAPVNAPTNVRFAQRAYATACRYCQFEEGLQKRRINNEVVLSLSPSYFNGTLLEAKEYIRLLSYYVKGMQPPHLPLLSLLNTWLIDQLGHSILLINMLDPLETIVATRSERFRNLFRSLLSQAQSMVMFPYSESEIYPRLALLGHETADVVKRFYRYVETVTRLYRKRQVLNKTTLRFLEHHFSETDYFLIKLRYYFPEIQLLPDGGRLYQPEEEEGGPRPGGR</sequence>
<dbReference type="AlphaFoldDB" id="A0AA46AFI8"/>
<keyword evidence="2" id="KW-1185">Reference proteome</keyword>
<evidence type="ECO:0008006" key="3">
    <source>
        <dbReference type="Google" id="ProtNLM"/>
    </source>
</evidence>
<dbReference type="Proteomes" id="UP001157946">
    <property type="component" value="Unassembled WGS sequence"/>
</dbReference>
<name>A0AA46AFI8_9BACL</name>
<gene>
    <name evidence="1" type="ORF">SAMN06265361_103332</name>
</gene>
<evidence type="ECO:0000313" key="2">
    <source>
        <dbReference type="Proteomes" id="UP001157946"/>
    </source>
</evidence>
<dbReference type="EMBL" id="FXTU01000003">
    <property type="protein sequence ID" value="SMP19932.1"/>
    <property type="molecule type" value="Genomic_DNA"/>
</dbReference>
<dbReference type="SUPFAM" id="SSF158430">
    <property type="entry name" value="Bacillus cereus metalloprotein-like"/>
    <property type="match status" value="2"/>
</dbReference>